<dbReference type="Gene3D" id="3.30.710.10">
    <property type="entry name" value="Potassium Channel Kv1.1, Chain A"/>
    <property type="match status" value="1"/>
</dbReference>
<gene>
    <name evidence="2" type="ORF">DPMN_021670</name>
</gene>
<dbReference type="OrthoDB" id="437903at2759"/>
<dbReference type="PANTHER" id="PTHR22744">
    <property type="entry name" value="HELIX LOOP HELIX PROTEIN 21-RELATED"/>
    <property type="match status" value="1"/>
</dbReference>
<proteinExistence type="predicted"/>
<dbReference type="EMBL" id="JAIWYP010000001">
    <property type="protein sequence ID" value="KAH3897482.1"/>
    <property type="molecule type" value="Genomic_DNA"/>
</dbReference>
<keyword evidence="3" id="KW-1185">Reference proteome</keyword>
<dbReference type="Proteomes" id="UP000828390">
    <property type="component" value="Unassembled WGS sequence"/>
</dbReference>
<dbReference type="SUPFAM" id="SSF54695">
    <property type="entry name" value="POZ domain"/>
    <property type="match status" value="1"/>
</dbReference>
<evidence type="ECO:0000259" key="1">
    <source>
        <dbReference type="PROSITE" id="PS50097"/>
    </source>
</evidence>
<reference evidence="2" key="1">
    <citation type="journal article" date="2019" name="bioRxiv">
        <title>The Genome of the Zebra Mussel, Dreissena polymorpha: A Resource for Invasive Species Research.</title>
        <authorList>
            <person name="McCartney M.A."/>
            <person name="Auch B."/>
            <person name="Kono T."/>
            <person name="Mallez S."/>
            <person name="Zhang Y."/>
            <person name="Obille A."/>
            <person name="Becker A."/>
            <person name="Abrahante J.E."/>
            <person name="Garbe J."/>
            <person name="Badalamenti J.P."/>
            <person name="Herman A."/>
            <person name="Mangelson H."/>
            <person name="Liachko I."/>
            <person name="Sullivan S."/>
            <person name="Sone E.D."/>
            <person name="Koren S."/>
            <person name="Silverstein K.A.T."/>
            <person name="Beckman K.B."/>
            <person name="Gohl D.M."/>
        </authorList>
    </citation>
    <scope>NUCLEOTIDE SEQUENCE</scope>
    <source>
        <strain evidence="2">Duluth1</strain>
        <tissue evidence="2">Whole animal</tissue>
    </source>
</reference>
<evidence type="ECO:0000313" key="3">
    <source>
        <dbReference type="Proteomes" id="UP000828390"/>
    </source>
</evidence>
<name>A0A9D4SBY6_DREPO</name>
<dbReference type="SMART" id="SM00225">
    <property type="entry name" value="BTB"/>
    <property type="match status" value="1"/>
</dbReference>
<dbReference type="AlphaFoldDB" id="A0A9D4SBY6"/>
<dbReference type="InterPro" id="IPR000210">
    <property type="entry name" value="BTB/POZ_dom"/>
</dbReference>
<accession>A0A9D4SBY6</accession>
<dbReference type="PROSITE" id="PS50097">
    <property type="entry name" value="BTB"/>
    <property type="match status" value="1"/>
</dbReference>
<feature type="domain" description="BTB" evidence="1">
    <location>
        <begin position="16"/>
        <end position="75"/>
    </location>
</feature>
<comment type="caution">
    <text evidence="2">The sequence shown here is derived from an EMBL/GenBank/DDBJ whole genome shotgun (WGS) entry which is preliminary data.</text>
</comment>
<reference evidence="2" key="2">
    <citation type="submission" date="2020-11" db="EMBL/GenBank/DDBJ databases">
        <authorList>
            <person name="McCartney M.A."/>
            <person name="Auch B."/>
            <person name="Kono T."/>
            <person name="Mallez S."/>
            <person name="Becker A."/>
            <person name="Gohl D.M."/>
            <person name="Silverstein K.A.T."/>
            <person name="Koren S."/>
            <person name="Bechman K.B."/>
            <person name="Herman A."/>
            <person name="Abrahante J.E."/>
            <person name="Garbe J."/>
        </authorList>
    </citation>
    <scope>NUCLEOTIDE SEQUENCE</scope>
    <source>
        <strain evidence="2">Duluth1</strain>
        <tissue evidence="2">Whole animal</tissue>
    </source>
</reference>
<evidence type="ECO:0000313" key="2">
    <source>
        <dbReference type="EMBL" id="KAH3897482.1"/>
    </source>
</evidence>
<dbReference type="InterPro" id="IPR011333">
    <property type="entry name" value="SKP1/BTB/POZ_sf"/>
</dbReference>
<dbReference type="PANTHER" id="PTHR22744:SF17">
    <property type="entry name" value="BTB DOMAIN-CONTAINING PROTEIN"/>
    <property type="match status" value="1"/>
</dbReference>
<sequence>MKQQDTRFSQQDGVASSVVFDVDNRKLYASKEVLALCSPVFRRMFESDFRERSAECIPLPGKVYRDFVEFLLCLYPDTQKALTDDTVFPVFSLADEYQVEILLRKCENYLLSKCKDTNTSYSSLVNILLCAENYNIKDLYNVSFDRVSKIHPLEVSGIHEYSKLSEETRTKFQKLREQALDVKLTDGNVHEVLRIAADYNDHDLVSRCESHMIARCKKAEKPLMHGLCNMLSAADKHKLTKLKEEVLELAIKRKSNELEASPIFKTLTPETRCKVLSKRLRIFEGLFTKLCKLRCHCCRKHADYSCKICFISTTKECFESAGLVF</sequence>
<protein>
    <recommendedName>
        <fullName evidence="1">BTB domain-containing protein</fullName>
    </recommendedName>
</protein>
<dbReference type="Pfam" id="PF00651">
    <property type="entry name" value="BTB"/>
    <property type="match status" value="1"/>
</dbReference>
<dbReference type="CDD" id="cd18186">
    <property type="entry name" value="BTB_POZ_ZBTB_KLHL-like"/>
    <property type="match status" value="1"/>
</dbReference>
<organism evidence="2 3">
    <name type="scientific">Dreissena polymorpha</name>
    <name type="common">Zebra mussel</name>
    <name type="synonym">Mytilus polymorpha</name>
    <dbReference type="NCBI Taxonomy" id="45954"/>
    <lineage>
        <taxon>Eukaryota</taxon>
        <taxon>Metazoa</taxon>
        <taxon>Spiralia</taxon>
        <taxon>Lophotrochozoa</taxon>
        <taxon>Mollusca</taxon>
        <taxon>Bivalvia</taxon>
        <taxon>Autobranchia</taxon>
        <taxon>Heteroconchia</taxon>
        <taxon>Euheterodonta</taxon>
        <taxon>Imparidentia</taxon>
        <taxon>Neoheterodontei</taxon>
        <taxon>Myida</taxon>
        <taxon>Dreissenoidea</taxon>
        <taxon>Dreissenidae</taxon>
        <taxon>Dreissena</taxon>
    </lineage>
</organism>